<dbReference type="Proteomes" id="UP000188268">
    <property type="component" value="Unassembled WGS sequence"/>
</dbReference>
<sequence length="57" mass="6233">MECRCMALGALLPNQVPLKVTPLHQKAPKAPLLPSPFHSPHKPKQGAQKQGKETEKP</sequence>
<reference evidence="2 3" key="1">
    <citation type="submission" date="2013-09" db="EMBL/GenBank/DDBJ databases">
        <title>Corchorus capsularis genome sequencing.</title>
        <authorList>
            <person name="Alam M."/>
            <person name="Haque M.S."/>
            <person name="Islam M.S."/>
            <person name="Emdad E.M."/>
            <person name="Islam M.M."/>
            <person name="Ahmed B."/>
            <person name="Halim A."/>
            <person name="Hossen Q.M.M."/>
            <person name="Hossain M.Z."/>
            <person name="Ahmed R."/>
            <person name="Khan M.M."/>
            <person name="Islam R."/>
            <person name="Rashid M.M."/>
            <person name="Khan S.A."/>
            <person name="Rahman M.S."/>
            <person name="Alam M."/>
        </authorList>
    </citation>
    <scope>NUCLEOTIDE SEQUENCE [LARGE SCALE GENOMIC DNA]</scope>
    <source>
        <strain evidence="3">cv. CVL-1</strain>
        <tissue evidence="2">Whole seedling</tissue>
    </source>
</reference>
<dbReference type="Gramene" id="OMO70332">
    <property type="protein sequence ID" value="OMO70332"/>
    <property type="gene ID" value="CCACVL1_18992"/>
</dbReference>
<dbReference type="EMBL" id="AWWV01011818">
    <property type="protein sequence ID" value="OMO70332.1"/>
    <property type="molecule type" value="Genomic_DNA"/>
</dbReference>
<evidence type="ECO:0000313" key="2">
    <source>
        <dbReference type="EMBL" id="OMO70332.1"/>
    </source>
</evidence>
<protein>
    <submittedName>
        <fullName evidence="2">Uncharacterized protein</fullName>
    </submittedName>
</protein>
<proteinExistence type="predicted"/>
<gene>
    <name evidence="2" type="ORF">CCACVL1_18992</name>
</gene>
<dbReference type="AlphaFoldDB" id="A0A1R3HJ15"/>
<name>A0A1R3HJ15_COCAP</name>
<comment type="caution">
    <text evidence="2">The sequence shown here is derived from an EMBL/GenBank/DDBJ whole genome shotgun (WGS) entry which is preliminary data.</text>
</comment>
<keyword evidence="3" id="KW-1185">Reference proteome</keyword>
<evidence type="ECO:0000256" key="1">
    <source>
        <dbReference type="SAM" id="MobiDB-lite"/>
    </source>
</evidence>
<accession>A0A1R3HJ15</accession>
<feature type="region of interest" description="Disordered" evidence="1">
    <location>
        <begin position="22"/>
        <end position="57"/>
    </location>
</feature>
<organism evidence="2 3">
    <name type="scientific">Corchorus capsularis</name>
    <name type="common">Jute</name>
    <dbReference type="NCBI Taxonomy" id="210143"/>
    <lineage>
        <taxon>Eukaryota</taxon>
        <taxon>Viridiplantae</taxon>
        <taxon>Streptophyta</taxon>
        <taxon>Embryophyta</taxon>
        <taxon>Tracheophyta</taxon>
        <taxon>Spermatophyta</taxon>
        <taxon>Magnoliopsida</taxon>
        <taxon>eudicotyledons</taxon>
        <taxon>Gunneridae</taxon>
        <taxon>Pentapetalae</taxon>
        <taxon>rosids</taxon>
        <taxon>malvids</taxon>
        <taxon>Malvales</taxon>
        <taxon>Malvaceae</taxon>
        <taxon>Grewioideae</taxon>
        <taxon>Apeibeae</taxon>
        <taxon>Corchorus</taxon>
    </lineage>
</organism>
<evidence type="ECO:0000313" key="3">
    <source>
        <dbReference type="Proteomes" id="UP000188268"/>
    </source>
</evidence>